<organism evidence="1 2">
    <name type="scientific">Panagrolaimus sp. PS1159</name>
    <dbReference type="NCBI Taxonomy" id="55785"/>
    <lineage>
        <taxon>Eukaryota</taxon>
        <taxon>Metazoa</taxon>
        <taxon>Ecdysozoa</taxon>
        <taxon>Nematoda</taxon>
        <taxon>Chromadorea</taxon>
        <taxon>Rhabditida</taxon>
        <taxon>Tylenchina</taxon>
        <taxon>Panagrolaimomorpha</taxon>
        <taxon>Panagrolaimoidea</taxon>
        <taxon>Panagrolaimidae</taxon>
        <taxon>Panagrolaimus</taxon>
    </lineage>
</organism>
<evidence type="ECO:0000313" key="2">
    <source>
        <dbReference type="WBParaSite" id="PS1159_v2.g3441.t1"/>
    </source>
</evidence>
<name>A0AC35GC68_9BILA</name>
<protein>
    <submittedName>
        <fullName evidence="2">Uncharacterized protein</fullName>
    </submittedName>
</protein>
<accession>A0AC35GC68</accession>
<proteinExistence type="predicted"/>
<dbReference type="WBParaSite" id="PS1159_v2.g3441.t1">
    <property type="protein sequence ID" value="PS1159_v2.g3441.t1"/>
    <property type="gene ID" value="PS1159_v2.g3441"/>
</dbReference>
<reference evidence="2" key="1">
    <citation type="submission" date="2022-11" db="UniProtKB">
        <authorList>
            <consortium name="WormBaseParasite"/>
        </authorList>
    </citation>
    <scope>IDENTIFICATION</scope>
</reference>
<sequence>MFVLDLCFISYKNSYTTYSIMSTEKSYTETVQDAITTAREKIIETAEAVKEKAAELATAAGETLGLTSEEAKDKVDDVKDQAKEKASEVADAAGKKLDSAKEHVKDKVDETKEKASKAADAAGEKLESAKEHFKDKVGEAEEKMDDGPELKGNHPPADKMSGGVRIARKKRPSESARHEHGNQEENAASGSGDEGEEAPSTTEIAVQKQEKKLQQNFQEDAVKSYHEKPMPTHQPDHQYHSGRAHKDPAFQPKKQ</sequence>
<dbReference type="Proteomes" id="UP000887580">
    <property type="component" value="Unplaced"/>
</dbReference>
<evidence type="ECO:0000313" key="1">
    <source>
        <dbReference type="Proteomes" id="UP000887580"/>
    </source>
</evidence>